<protein>
    <recommendedName>
        <fullName evidence="5">Secreted protein</fullName>
    </recommendedName>
</protein>
<dbReference type="Proteomes" id="UP000645966">
    <property type="component" value="Unassembled WGS sequence"/>
</dbReference>
<sequence>MTSTIKNRTLIGVLAASTLLLGACGADPATEEIPSSSGGTTPPTSGATTPSATETEQREGEEGELVESRRAQPRIAVAHEGGILVLDAGDPGAGTAPSVIDDLPADGYLRLNRAGDGRHIFVSTSDGFRVLDIGSYTQSHGDHSHHFAGDPSLLQFTVDAVKPGHVVGGSGHAVLFDDKTGKVTDVELGTMTVSEQFTLPPHHGIAVRGEDGTYVATVADAEAKRIGIAEYDASGSELKRFEQCPGAHGAAEAGNGAVVVGCTDGALIHRGGQTVKATAPDPYGRIATQVGNGASRFVLGDYKSDQKAAEEERREHPTRVSIIDVETGDLRLVELGTSYTFRSLAMTEDGTAVVLGTDGKLHLIDPGTATEIRTIDVVDPWEEPDEWQEPRPALAVAGNRAYVTDPAAGKLHAVALIGGTDPVSVDLPAMPDEIVATKG</sequence>
<feature type="chain" id="PRO_5039281132" description="Secreted protein" evidence="2">
    <location>
        <begin position="26"/>
        <end position="439"/>
    </location>
</feature>
<organism evidence="3 4">
    <name type="scientific">Corynebacterium meridianum</name>
    <dbReference type="NCBI Taxonomy" id="2765363"/>
    <lineage>
        <taxon>Bacteria</taxon>
        <taxon>Bacillati</taxon>
        <taxon>Actinomycetota</taxon>
        <taxon>Actinomycetes</taxon>
        <taxon>Mycobacteriales</taxon>
        <taxon>Corynebacteriaceae</taxon>
        <taxon>Corynebacterium</taxon>
    </lineage>
</organism>
<comment type="caution">
    <text evidence="3">The sequence shown here is derived from an EMBL/GenBank/DDBJ whole genome shotgun (WGS) entry which is preliminary data.</text>
</comment>
<feature type="compositionally biased region" description="Basic and acidic residues" evidence="1">
    <location>
        <begin position="55"/>
        <end position="70"/>
    </location>
</feature>
<evidence type="ECO:0008006" key="5">
    <source>
        <dbReference type="Google" id="ProtNLM"/>
    </source>
</evidence>
<reference evidence="3" key="1">
    <citation type="submission" date="2020-12" db="EMBL/GenBank/DDBJ databases">
        <title>Genome public.</title>
        <authorList>
            <person name="Sun Q."/>
        </authorList>
    </citation>
    <scope>NUCLEOTIDE SEQUENCE</scope>
    <source>
        <strain evidence="3">CCM 8863</strain>
    </source>
</reference>
<dbReference type="AlphaFoldDB" id="A0A934I6M0"/>
<dbReference type="InterPro" id="IPR011044">
    <property type="entry name" value="Quino_amine_DH_bsu"/>
</dbReference>
<evidence type="ECO:0000256" key="1">
    <source>
        <dbReference type="SAM" id="MobiDB-lite"/>
    </source>
</evidence>
<accession>A0A934I6M0</accession>
<dbReference type="Gene3D" id="2.130.10.10">
    <property type="entry name" value="YVTN repeat-like/Quinoprotein amine dehydrogenase"/>
    <property type="match status" value="1"/>
</dbReference>
<dbReference type="RefSeq" id="WP_198737269.1">
    <property type="nucleotide sequence ID" value="NZ_JAEIOS010000009.1"/>
</dbReference>
<proteinExistence type="predicted"/>
<feature type="compositionally biased region" description="Low complexity" evidence="1">
    <location>
        <begin position="34"/>
        <end position="54"/>
    </location>
</feature>
<dbReference type="InterPro" id="IPR015943">
    <property type="entry name" value="WD40/YVTN_repeat-like_dom_sf"/>
</dbReference>
<feature type="signal peptide" evidence="2">
    <location>
        <begin position="1"/>
        <end position="25"/>
    </location>
</feature>
<evidence type="ECO:0000313" key="3">
    <source>
        <dbReference type="EMBL" id="MBI8988203.1"/>
    </source>
</evidence>
<keyword evidence="2" id="KW-0732">Signal</keyword>
<gene>
    <name evidence="3" type="ORF">JDV75_00265</name>
</gene>
<name>A0A934I6M0_9CORY</name>
<dbReference type="PROSITE" id="PS51257">
    <property type="entry name" value="PROKAR_LIPOPROTEIN"/>
    <property type="match status" value="1"/>
</dbReference>
<dbReference type="EMBL" id="JAEIOS010000009">
    <property type="protein sequence ID" value="MBI8988203.1"/>
    <property type="molecule type" value="Genomic_DNA"/>
</dbReference>
<evidence type="ECO:0000313" key="4">
    <source>
        <dbReference type="Proteomes" id="UP000645966"/>
    </source>
</evidence>
<evidence type="ECO:0000256" key="2">
    <source>
        <dbReference type="SAM" id="SignalP"/>
    </source>
</evidence>
<dbReference type="SUPFAM" id="SSF50969">
    <property type="entry name" value="YVTN repeat-like/Quinoprotein amine dehydrogenase"/>
    <property type="match status" value="1"/>
</dbReference>
<feature type="region of interest" description="Disordered" evidence="1">
    <location>
        <begin position="27"/>
        <end position="72"/>
    </location>
</feature>
<keyword evidence="4" id="KW-1185">Reference proteome</keyword>